<dbReference type="CDD" id="cd04683">
    <property type="entry name" value="NUDIX_Hydrolase"/>
    <property type="match status" value="1"/>
</dbReference>
<keyword evidence="5" id="KW-1185">Reference proteome</keyword>
<sequence>MTQNLPTEPTPFVHPDGRHRLVVGVHLILQRNDRVLLGLRQGTGWRDGHYHVPAGHLESGETATAGAVREAAEELGLALREADLELVHTVHHHSGSVDDPRIQLFFRVRHWQGEPVNREPELCADLSWFPLDQLPEPMVDYTAVALARFRRGLTYSNVGWPAS</sequence>
<dbReference type="RefSeq" id="WP_168534676.1">
    <property type="nucleotide sequence ID" value="NZ_JAAWWP010000001.1"/>
</dbReference>
<dbReference type="PANTHER" id="PTHR43046:SF16">
    <property type="entry name" value="ADP-RIBOSE PYROPHOSPHATASE YJHB-RELATED"/>
    <property type="match status" value="1"/>
</dbReference>
<evidence type="ECO:0000313" key="4">
    <source>
        <dbReference type="EMBL" id="NKI39712.1"/>
    </source>
</evidence>
<reference evidence="4 5" key="1">
    <citation type="submission" date="2020-04" db="EMBL/GenBank/DDBJ databases">
        <title>Phylogenetic Diversity and Antibacterial Activity against Ralstonia solanacearum of Endophytic Actinomycete Isolated from Moss.</title>
        <authorList>
            <person name="Zhuang X."/>
        </authorList>
    </citation>
    <scope>NUCLEOTIDE SEQUENCE [LARGE SCALE GENOMIC DNA]</scope>
    <source>
        <strain evidence="4 5">LD120</strain>
    </source>
</reference>
<evidence type="ECO:0000256" key="2">
    <source>
        <dbReference type="ARBA" id="ARBA00022801"/>
    </source>
</evidence>
<keyword evidence="2" id="KW-0378">Hydrolase</keyword>
<dbReference type="EMBL" id="JAAWWP010000001">
    <property type="protein sequence ID" value="NKI39712.1"/>
    <property type="molecule type" value="Genomic_DNA"/>
</dbReference>
<dbReference type="Proteomes" id="UP000772196">
    <property type="component" value="Unassembled WGS sequence"/>
</dbReference>
<dbReference type="SUPFAM" id="SSF55811">
    <property type="entry name" value="Nudix"/>
    <property type="match status" value="1"/>
</dbReference>
<accession>A0ABX1GVC2</accession>
<dbReference type="Pfam" id="PF00293">
    <property type="entry name" value="NUDIX"/>
    <property type="match status" value="1"/>
</dbReference>
<dbReference type="InterPro" id="IPR000086">
    <property type="entry name" value="NUDIX_hydrolase_dom"/>
</dbReference>
<dbReference type="Gene3D" id="3.90.79.10">
    <property type="entry name" value="Nucleoside Triphosphate Pyrophosphohydrolase"/>
    <property type="match status" value="1"/>
</dbReference>
<dbReference type="PANTHER" id="PTHR43046">
    <property type="entry name" value="GDP-MANNOSE MANNOSYL HYDROLASE"/>
    <property type="match status" value="1"/>
</dbReference>
<gene>
    <name evidence="4" type="ORF">HFV08_00245</name>
</gene>
<evidence type="ECO:0000313" key="5">
    <source>
        <dbReference type="Proteomes" id="UP000772196"/>
    </source>
</evidence>
<comment type="cofactor">
    <cofactor evidence="1">
        <name>Mg(2+)</name>
        <dbReference type="ChEBI" id="CHEBI:18420"/>
    </cofactor>
</comment>
<organism evidence="4 5">
    <name type="scientific">Streptomyces physcomitrii</name>
    <dbReference type="NCBI Taxonomy" id="2724184"/>
    <lineage>
        <taxon>Bacteria</taxon>
        <taxon>Bacillati</taxon>
        <taxon>Actinomycetota</taxon>
        <taxon>Actinomycetes</taxon>
        <taxon>Kitasatosporales</taxon>
        <taxon>Streptomycetaceae</taxon>
        <taxon>Streptomyces</taxon>
    </lineage>
</organism>
<feature type="domain" description="Nudix hydrolase" evidence="3">
    <location>
        <begin position="18"/>
        <end position="151"/>
    </location>
</feature>
<proteinExistence type="predicted"/>
<dbReference type="PROSITE" id="PS00893">
    <property type="entry name" value="NUDIX_BOX"/>
    <property type="match status" value="1"/>
</dbReference>
<evidence type="ECO:0000256" key="1">
    <source>
        <dbReference type="ARBA" id="ARBA00001946"/>
    </source>
</evidence>
<comment type="caution">
    <text evidence="4">The sequence shown here is derived from an EMBL/GenBank/DDBJ whole genome shotgun (WGS) entry which is preliminary data.</text>
</comment>
<evidence type="ECO:0000259" key="3">
    <source>
        <dbReference type="PROSITE" id="PS51462"/>
    </source>
</evidence>
<dbReference type="PROSITE" id="PS51462">
    <property type="entry name" value="NUDIX"/>
    <property type="match status" value="1"/>
</dbReference>
<dbReference type="InterPro" id="IPR020084">
    <property type="entry name" value="NUDIX_hydrolase_CS"/>
</dbReference>
<name>A0ABX1GVC2_9ACTN</name>
<protein>
    <submittedName>
        <fullName evidence="4">NUDIX domain-containing protein</fullName>
    </submittedName>
</protein>
<dbReference type="InterPro" id="IPR015797">
    <property type="entry name" value="NUDIX_hydrolase-like_dom_sf"/>
</dbReference>